<dbReference type="PANTHER" id="PTHR40459:SF1">
    <property type="entry name" value="CONSERVED HYPOTHETICAL ALANINE AND LEUCINE RICH PROTEIN"/>
    <property type="match status" value="1"/>
</dbReference>
<dbReference type="RefSeq" id="WP_190613705.1">
    <property type="nucleotide sequence ID" value="NZ_AP018712.1"/>
</dbReference>
<dbReference type="Gene3D" id="1.10.1040.20">
    <property type="entry name" value="ProC-like, C-terminal domain"/>
    <property type="match status" value="1"/>
</dbReference>
<dbReference type="PANTHER" id="PTHR40459">
    <property type="entry name" value="CONSERVED HYPOTHETICAL ALANINE AND LEUCINE RICH PROTEIN"/>
    <property type="match status" value="1"/>
</dbReference>
<dbReference type="Pfam" id="PF10728">
    <property type="entry name" value="DUF2520"/>
    <property type="match status" value="1"/>
</dbReference>
<keyword evidence="3" id="KW-1185">Reference proteome</keyword>
<dbReference type="SUPFAM" id="SSF48179">
    <property type="entry name" value="6-phosphogluconate dehydrogenase C-terminal domain-like"/>
    <property type="match status" value="1"/>
</dbReference>
<dbReference type="InterPro" id="IPR036291">
    <property type="entry name" value="NAD(P)-bd_dom_sf"/>
</dbReference>
<evidence type="ECO:0000313" key="2">
    <source>
        <dbReference type="EMBL" id="BBE31271.1"/>
    </source>
</evidence>
<dbReference type="InterPro" id="IPR018931">
    <property type="entry name" value="DUF2520"/>
</dbReference>
<feature type="domain" description="DUF2520" evidence="1">
    <location>
        <begin position="111"/>
        <end position="221"/>
    </location>
</feature>
<dbReference type="AlphaFoldDB" id="A0A7G1G4H4"/>
<evidence type="ECO:0000259" key="1">
    <source>
        <dbReference type="Pfam" id="PF10728"/>
    </source>
</evidence>
<sequence length="244" mass="27754">MKVNLIGPGKVGRSVLNYFYKNGYEKGLIIEKNKIDYKNFLFEGIILIGVPDDIIPNICYNLKKSSFKNVEALIHFSGFVDSSCFKDLSSKYKFSLHPNQSFNKVKDISNITWGIDGIDEKSINYAKKLVNMFNGRSLIIPKGEKNAYHLAAVIASNFSYALNFMSNKIYDSLNIKEREHLIDLAINSLNNIKEKGLKESLTGPVARKDTNTIAEERDAFNKYFGDKVCVYDFFVDLLKKISEN</sequence>
<dbReference type="InterPro" id="IPR008927">
    <property type="entry name" value="6-PGluconate_DH-like_C_sf"/>
</dbReference>
<proteinExistence type="predicted"/>
<accession>A0A7G1G4H4</accession>
<dbReference type="KEGG" id="ocy:OSSY52_14120"/>
<dbReference type="Proteomes" id="UP000516361">
    <property type="component" value="Chromosome"/>
</dbReference>
<dbReference type="InterPro" id="IPR037108">
    <property type="entry name" value="TM1727-like_C_sf"/>
</dbReference>
<protein>
    <recommendedName>
        <fullName evidence="1">DUF2520 domain-containing protein</fullName>
    </recommendedName>
</protein>
<dbReference type="Gene3D" id="3.40.50.720">
    <property type="entry name" value="NAD(P)-binding Rossmann-like Domain"/>
    <property type="match status" value="1"/>
</dbReference>
<dbReference type="EMBL" id="AP018712">
    <property type="protein sequence ID" value="BBE31271.1"/>
    <property type="molecule type" value="Genomic_DNA"/>
</dbReference>
<name>A0A7G1G4H4_9BACT</name>
<dbReference type="SUPFAM" id="SSF51735">
    <property type="entry name" value="NAD(P)-binding Rossmann-fold domains"/>
    <property type="match status" value="1"/>
</dbReference>
<dbReference type="InParanoid" id="A0A7G1G4H4"/>
<reference evidence="2 3" key="1">
    <citation type="submission" date="2018-06" db="EMBL/GenBank/DDBJ databases">
        <title>Genome sequencing of Oceanotoga sp. sy52.</title>
        <authorList>
            <person name="Mori K."/>
        </authorList>
    </citation>
    <scope>NUCLEOTIDE SEQUENCE [LARGE SCALE GENOMIC DNA]</scope>
    <source>
        <strain evidence="3">sy52</strain>
    </source>
</reference>
<evidence type="ECO:0000313" key="3">
    <source>
        <dbReference type="Proteomes" id="UP000516361"/>
    </source>
</evidence>
<gene>
    <name evidence="2" type="ORF">OSSY52_14120</name>
</gene>
<organism evidence="2 3">
    <name type="scientific">Tepiditoga spiralis</name>
    <dbReference type="NCBI Taxonomy" id="2108365"/>
    <lineage>
        <taxon>Bacteria</taxon>
        <taxon>Thermotogati</taxon>
        <taxon>Thermotogota</taxon>
        <taxon>Thermotogae</taxon>
        <taxon>Petrotogales</taxon>
        <taxon>Petrotogaceae</taxon>
        <taxon>Tepiditoga</taxon>
    </lineage>
</organism>